<dbReference type="InterPro" id="IPR036388">
    <property type="entry name" value="WH-like_DNA-bd_sf"/>
</dbReference>
<dbReference type="Gene3D" id="1.10.10.10">
    <property type="entry name" value="Winged helix-like DNA-binding domain superfamily/Winged helix DNA-binding domain"/>
    <property type="match status" value="1"/>
</dbReference>
<evidence type="ECO:0000256" key="5">
    <source>
        <dbReference type="SAM" id="MobiDB-lite"/>
    </source>
</evidence>
<dbReference type="InterPro" id="IPR005119">
    <property type="entry name" value="LysR_subst-bd"/>
</dbReference>
<dbReference type="PANTHER" id="PTHR30346:SF0">
    <property type="entry name" value="HCA OPERON TRANSCRIPTIONAL ACTIVATOR HCAR"/>
    <property type="match status" value="1"/>
</dbReference>
<dbReference type="Proteomes" id="UP000219514">
    <property type="component" value="Unassembled WGS sequence"/>
</dbReference>
<evidence type="ECO:0000256" key="1">
    <source>
        <dbReference type="ARBA" id="ARBA00009437"/>
    </source>
</evidence>
<dbReference type="SUPFAM" id="SSF46785">
    <property type="entry name" value="Winged helix' DNA-binding domain"/>
    <property type="match status" value="1"/>
</dbReference>
<feature type="domain" description="HTH lysR-type" evidence="6">
    <location>
        <begin position="1"/>
        <end position="58"/>
    </location>
</feature>
<comment type="similarity">
    <text evidence="1">Belongs to the LysR transcriptional regulatory family.</text>
</comment>
<dbReference type="FunFam" id="1.10.10.10:FF:000001">
    <property type="entry name" value="LysR family transcriptional regulator"/>
    <property type="match status" value="1"/>
</dbReference>
<organism evidence="7 8">
    <name type="scientific">Geodermatophilus sabuli</name>
    <dbReference type="NCBI Taxonomy" id="1564158"/>
    <lineage>
        <taxon>Bacteria</taxon>
        <taxon>Bacillati</taxon>
        <taxon>Actinomycetota</taxon>
        <taxon>Actinomycetes</taxon>
        <taxon>Geodermatophilales</taxon>
        <taxon>Geodermatophilaceae</taxon>
        <taxon>Geodermatophilus</taxon>
    </lineage>
</organism>
<dbReference type="Pfam" id="PF00126">
    <property type="entry name" value="HTH_1"/>
    <property type="match status" value="1"/>
</dbReference>
<feature type="region of interest" description="Disordered" evidence="5">
    <location>
        <begin position="294"/>
        <end position="313"/>
    </location>
</feature>
<keyword evidence="4" id="KW-0804">Transcription</keyword>
<evidence type="ECO:0000256" key="2">
    <source>
        <dbReference type="ARBA" id="ARBA00023015"/>
    </source>
</evidence>
<evidence type="ECO:0000313" key="7">
    <source>
        <dbReference type="EMBL" id="SNX94646.1"/>
    </source>
</evidence>
<dbReference type="PROSITE" id="PS50931">
    <property type="entry name" value="HTH_LYSR"/>
    <property type="match status" value="1"/>
</dbReference>
<dbReference type="InterPro" id="IPR000847">
    <property type="entry name" value="LysR_HTH_N"/>
</dbReference>
<keyword evidence="8" id="KW-1185">Reference proteome</keyword>
<protein>
    <submittedName>
        <fullName evidence="7">Transcriptional regulator, LysR family</fullName>
    </submittedName>
</protein>
<dbReference type="InterPro" id="IPR036390">
    <property type="entry name" value="WH_DNA-bd_sf"/>
</dbReference>
<dbReference type="GO" id="GO:0032993">
    <property type="term" value="C:protein-DNA complex"/>
    <property type="evidence" value="ECO:0007669"/>
    <property type="project" value="TreeGrafter"/>
</dbReference>
<dbReference type="OrthoDB" id="3176554at2"/>
<dbReference type="AlphaFoldDB" id="A0A285E982"/>
<dbReference type="GO" id="GO:0003700">
    <property type="term" value="F:DNA-binding transcription factor activity"/>
    <property type="evidence" value="ECO:0007669"/>
    <property type="project" value="InterPro"/>
</dbReference>
<dbReference type="SUPFAM" id="SSF53850">
    <property type="entry name" value="Periplasmic binding protein-like II"/>
    <property type="match status" value="1"/>
</dbReference>
<dbReference type="CDD" id="cd08414">
    <property type="entry name" value="PBP2_LTTR_aromatics_like"/>
    <property type="match status" value="1"/>
</dbReference>
<evidence type="ECO:0000313" key="8">
    <source>
        <dbReference type="Proteomes" id="UP000219514"/>
    </source>
</evidence>
<sequence length="313" mass="34036">MDIGQLRAFLAVAEELHFGRAAQRLHVAQPPLSRTIKQLERELGTSLFDRNTRSVRLTSSGQALIDPAREVLEALRRAEAAVRSADDGEVGLVRIAFAGLSTHPLVARLARVVRSKRPGIQLELSSQNFAQPAMKRLVQGHTDIALGRWDVIPAEVSARVVMRDSLVVALPDTHELARACRLSIARLADEGFVSLPPHEGAVLPDRLRRLAHENGFVPGIVQVAPDTQTALALVSAEVGCHLTLASVADNATNPHVVFVPLDESAPDVDLRAAWRRDDRNPALRAVLDELLTLDDAAPRPSPPDQVVDRLVGR</sequence>
<dbReference type="Gene3D" id="3.40.190.10">
    <property type="entry name" value="Periplasmic binding protein-like II"/>
    <property type="match status" value="2"/>
</dbReference>
<dbReference type="PANTHER" id="PTHR30346">
    <property type="entry name" value="TRANSCRIPTIONAL DUAL REGULATOR HCAR-RELATED"/>
    <property type="match status" value="1"/>
</dbReference>
<dbReference type="EMBL" id="OBDO01000001">
    <property type="protein sequence ID" value="SNX94646.1"/>
    <property type="molecule type" value="Genomic_DNA"/>
</dbReference>
<dbReference type="RefSeq" id="WP_097203961.1">
    <property type="nucleotide sequence ID" value="NZ_JACHXB010000001.1"/>
</dbReference>
<dbReference type="PRINTS" id="PR00039">
    <property type="entry name" value="HTHLYSR"/>
</dbReference>
<reference evidence="7 8" key="1">
    <citation type="submission" date="2017-09" db="EMBL/GenBank/DDBJ databases">
        <authorList>
            <person name="Ehlers B."/>
            <person name="Leendertz F.H."/>
        </authorList>
    </citation>
    <scope>NUCLEOTIDE SEQUENCE [LARGE SCALE GENOMIC DNA]</scope>
    <source>
        <strain evidence="7 8">DSM 46844</strain>
    </source>
</reference>
<keyword evidence="2" id="KW-0805">Transcription regulation</keyword>
<dbReference type="GO" id="GO:0003677">
    <property type="term" value="F:DNA binding"/>
    <property type="evidence" value="ECO:0007669"/>
    <property type="project" value="UniProtKB-KW"/>
</dbReference>
<proteinExistence type="inferred from homology"/>
<dbReference type="Pfam" id="PF03466">
    <property type="entry name" value="LysR_substrate"/>
    <property type="match status" value="1"/>
</dbReference>
<evidence type="ECO:0000259" key="6">
    <source>
        <dbReference type="PROSITE" id="PS50931"/>
    </source>
</evidence>
<gene>
    <name evidence="7" type="ORF">SAMN06893097_101443</name>
</gene>
<evidence type="ECO:0000256" key="4">
    <source>
        <dbReference type="ARBA" id="ARBA00023163"/>
    </source>
</evidence>
<evidence type="ECO:0000256" key="3">
    <source>
        <dbReference type="ARBA" id="ARBA00023125"/>
    </source>
</evidence>
<accession>A0A285E982</accession>
<name>A0A285E982_9ACTN</name>
<keyword evidence="3" id="KW-0238">DNA-binding</keyword>